<proteinExistence type="predicted"/>
<dbReference type="EMBL" id="BART01034710">
    <property type="protein sequence ID" value="GAH07020.1"/>
    <property type="molecule type" value="Genomic_DNA"/>
</dbReference>
<accession>X1DFF8</accession>
<gene>
    <name evidence="1" type="ORF">S01H4_59238</name>
</gene>
<sequence length="73" mass="9241">LYRKYENKDLTSNELEDYLKTHWRKLINRKYWNKLFSQEVEHSKILYEDWDKNTIKDFVKCIKWTNENIKVKK</sequence>
<feature type="non-terminal residue" evidence="1">
    <location>
        <position position="1"/>
    </location>
</feature>
<comment type="caution">
    <text evidence="1">The sequence shown here is derived from an EMBL/GenBank/DDBJ whole genome shotgun (WGS) entry which is preliminary data.</text>
</comment>
<evidence type="ECO:0000313" key="1">
    <source>
        <dbReference type="EMBL" id="GAH07020.1"/>
    </source>
</evidence>
<reference evidence="1" key="1">
    <citation type="journal article" date="2014" name="Front. Microbiol.">
        <title>High frequency of phylogenetically diverse reductive dehalogenase-homologous genes in deep subseafloor sedimentary metagenomes.</title>
        <authorList>
            <person name="Kawai M."/>
            <person name="Futagami T."/>
            <person name="Toyoda A."/>
            <person name="Takaki Y."/>
            <person name="Nishi S."/>
            <person name="Hori S."/>
            <person name="Arai W."/>
            <person name="Tsubouchi T."/>
            <person name="Morono Y."/>
            <person name="Uchiyama I."/>
            <person name="Ito T."/>
            <person name="Fujiyama A."/>
            <person name="Inagaki F."/>
            <person name="Takami H."/>
        </authorList>
    </citation>
    <scope>NUCLEOTIDE SEQUENCE</scope>
    <source>
        <strain evidence="1">Expedition CK06-06</strain>
    </source>
</reference>
<name>X1DFF8_9ZZZZ</name>
<protein>
    <submittedName>
        <fullName evidence="1">Uncharacterized protein</fullName>
    </submittedName>
</protein>
<dbReference type="AlphaFoldDB" id="X1DFF8"/>
<organism evidence="1">
    <name type="scientific">marine sediment metagenome</name>
    <dbReference type="NCBI Taxonomy" id="412755"/>
    <lineage>
        <taxon>unclassified sequences</taxon>
        <taxon>metagenomes</taxon>
        <taxon>ecological metagenomes</taxon>
    </lineage>
</organism>